<feature type="compositionally biased region" description="Polar residues" evidence="5">
    <location>
        <begin position="121"/>
        <end position="153"/>
    </location>
</feature>
<accession>A0A7R9E6V9</accession>
<feature type="region of interest" description="Disordered" evidence="5">
    <location>
        <begin position="222"/>
        <end position="250"/>
    </location>
</feature>
<feature type="compositionally biased region" description="Low complexity" evidence="5">
    <location>
        <begin position="56"/>
        <end position="73"/>
    </location>
</feature>
<dbReference type="EMBL" id="OB793653">
    <property type="protein sequence ID" value="CAD7428174.1"/>
    <property type="molecule type" value="Genomic_DNA"/>
</dbReference>
<feature type="transmembrane region" description="Helical" evidence="6">
    <location>
        <begin position="1475"/>
        <end position="1499"/>
    </location>
</feature>
<feature type="compositionally biased region" description="Polar residues" evidence="5">
    <location>
        <begin position="815"/>
        <end position="828"/>
    </location>
</feature>
<feature type="region of interest" description="Disordered" evidence="5">
    <location>
        <begin position="964"/>
        <end position="1004"/>
    </location>
</feature>
<gene>
    <name evidence="8" type="ORF">TMSB3V08_LOCUS4987</name>
</gene>
<feature type="region of interest" description="Disordered" evidence="5">
    <location>
        <begin position="1279"/>
        <end position="1309"/>
    </location>
</feature>
<dbReference type="InterPro" id="IPR036364">
    <property type="entry name" value="SEA_dom_sf"/>
</dbReference>
<sequence length="1610" mass="177385">MRITQLGIRAGLVKITKEVLKLYQQYYFSNSAQPSFVPSFQSTPRQQQYEEYFRQAQNPSPFSPFSSQQAAPSGFQQNQRLPNYEIPPSLQPTPFQLPPSSSAPTSHFDTFQSDHFHPSHQETPPQFPQKTYNTKFSNNPPVGPPSNIQPSLSFSGVQEYNNVRHPQTFPNQAPPAQATIKLPQTFLDQITLSPSGFSGGLPQSQRNANNLRLIQGFPDIERPQGLVDQFSPAPQRPRRPQNNFFPPSAAQEVKKPIKFVPEEVFEINTNIDQHLEVDDGNTNDSRTKTNPPTTARSRDQIRKADAALRRKPGTKPQPGSRGNFLTPKNSRQNESQGRGTTNPRNIPSGPVQANYDDYTHDSLPPSGRGRSKTRQEGRYRQSTTQPTQPQTHRIRSNRFTPTTKSSTKARQINIRPTKVPFLPKRVTATSTTEAEQVVDDDYSADFPDYVENEKATFVESSLANTTYDDLHTKYNSQTVSNMSEIEEGQSNATLTVQTGTDTGVNVDGDTTTFISNSVDESSTYQNEENTTMTENISPQEDVSDYIDTDDKMREITSTGQDEVVELSSTDHEDVSTTQEDSSVLIDSTATVLNLEDHFILLPEKDHILPSQDHSISNNTRTFDVLTMNPDHTLVEDDNFKGFVDSVLIDATDRPQLTTMENDDKTEEAGVVTVSVNTSVTMKTSTSKSLIPLMMNGHPIEEAVVSVVTTKSVINNAVVMTSTAQPEQTELDQVLTPHPAMSAVENITSNPTESWFIIASVQTSRSVSGARFLPSSDVKQEERPISLSGKALDEDELANDELDEMASTEDPKLIPETNQDPSDPSINKTVSDEAMPPSLDSGSSTSESVSKTSAASTESIIDKLDRVQSELSSGILTGGFRNGANKLQLEVLTEMSSDKPGDIMPMGRTLNITTSTTTDITPTTTTTYKSPVFIRRFEPHSSRSTAKPKKLMIENLPMDDLSGLLPAGFKPRTPARRTKTSTQSPDSIDMPQGDEPPKPSLPITGFKLRSATGRLQNGKSSNIGASKNKVQVQDTISSLLPPGFKPKEDNGTVSNEKPKELPVALGKIKFETPTSLLPPGYKPPIENGTTEKPKRLEDLFRQIQVDDIASLLPPGYKPPPEEPSTTVKPKAIENLLSVAKPVDINAFLPPGFTLPDSTTEKLASTVLDALLDKVKFQDVSLLLPPGFKPETNTSFTAVPTRPPLPTTAAGSKVVFPSRPGGARKPITRTSTTAKPADAPEVTLPKINKGWPIRATTEFTGWPTSSTTPISIEKLLEAAKTATTTSSPTTTTTTSTTTTTTTTTTPRPTTPGVCKTECDLAATIKLVGGAQWVPELLDHNTQEWQDLANEVQSQLEEVYSKSDQLNQWYKKITIDSFSEGSVLVDYFVELNELGRQVDTMELKRLFHETLTKPQGADGQVVSARHLDELKQSDGEPQNKLQLGAFILDPQYTDFIVLPKQIQPTVGYADESMFLPQWAIAGIVIGLASLLFVIIFGVTVLVNRNKNNKKKQPTPLTEDMLNELNKNHMGGLDNFGAEDLYNMEDVWNDKPYDKPNKKRSSASLHDNSMSNLYDSWRSEWNGYYYNAYYGNSNGGGSSSSGYARRRSDYDTNF</sequence>
<feature type="compositionally biased region" description="Polar residues" evidence="5">
    <location>
        <begin position="280"/>
        <end position="295"/>
    </location>
</feature>
<feature type="compositionally biased region" description="Low complexity" evidence="5">
    <location>
        <begin position="381"/>
        <end position="391"/>
    </location>
</feature>
<feature type="region of interest" description="Disordered" evidence="5">
    <location>
        <begin position="271"/>
        <end position="411"/>
    </location>
</feature>
<dbReference type="SUPFAM" id="SSF82671">
    <property type="entry name" value="SEA domain"/>
    <property type="match status" value="1"/>
</dbReference>
<feature type="region of interest" description="Disordered" evidence="5">
    <location>
        <begin position="1192"/>
        <end position="1234"/>
    </location>
</feature>
<evidence type="ECO:0000256" key="3">
    <source>
        <dbReference type="ARBA" id="ARBA00022989"/>
    </source>
</evidence>
<dbReference type="Pfam" id="PF01390">
    <property type="entry name" value="SEA"/>
    <property type="match status" value="1"/>
</dbReference>
<dbReference type="Gene3D" id="3.30.70.960">
    <property type="entry name" value="SEA domain"/>
    <property type="match status" value="1"/>
</dbReference>
<keyword evidence="2 6" id="KW-0812">Transmembrane</keyword>
<evidence type="ECO:0000313" key="8">
    <source>
        <dbReference type="EMBL" id="CAD7428174.1"/>
    </source>
</evidence>
<evidence type="ECO:0000256" key="5">
    <source>
        <dbReference type="SAM" id="MobiDB-lite"/>
    </source>
</evidence>
<proteinExistence type="predicted"/>
<feature type="compositionally biased region" description="Basic and acidic residues" evidence="5">
    <location>
        <begin position="1044"/>
        <end position="1056"/>
    </location>
</feature>
<dbReference type="InterPro" id="IPR051694">
    <property type="entry name" value="Immunoregulatory_rcpt-like"/>
</dbReference>
<evidence type="ECO:0000256" key="1">
    <source>
        <dbReference type="ARBA" id="ARBA00004167"/>
    </source>
</evidence>
<name>A0A7R9E6V9_9NEOP</name>
<dbReference type="PANTHER" id="PTHR15549:SF30">
    <property type="entry name" value="MID2 DOMAIN-CONTAINING PROTEIN"/>
    <property type="match status" value="1"/>
</dbReference>
<evidence type="ECO:0000256" key="2">
    <source>
        <dbReference type="ARBA" id="ARBA00022692"/>
    </source>
</evidence>
<dbReference type="PROSITE" id="PS50024">
    <property type="entry name" value="SEA"/>
    <property type="match status" value="1"/>
</dbReference>
<protein>
    <recommendedName>
        <fullName evidence="7">SEA domain-containing protein</fullName>
    </recommendedName>
</protein>
<evidence type="ECO:0000259" key="7">
    <source>
        <dbReference type="PROSITE" id="PS50024"/>
    </source>
</evidence>
<feature type="compositionally biased region" description="Polar residues" evidence="5">
    <location>
        <begin position="98"/>
        <end position="111"/>
    </location>
</feature>
<feature type="region of interest" description="Disordered" evidence="5">
    <location>
        <begin position="56"/>
        <end position="153"/>
    </location>
</feature>
<feature type="compositionally biased region" description="Polar residues" evidence="5">
    <location>
        <begin position="326"/>
        <end position="345"/>
    </location>
</feature>
<dbReference type="GO" id="GO:0016020">
    <property type="term" value="C:membrane"/>
    <property type="evidence" value="ECO:0007669"/>
    <property type="project" value="UniProtKB-SubCell"/>
</dbReference>
<dbReference type="InterPro" id="IPR000082">
    <property type="entry name" value="SEA_dom"/>
</dbReference>
<feature type="compositionally biased region" description="Polar residues" evidence="5">
    <location>
        <begin position="523"/>
        <end position="540"/>
    </location>
</feature>
<feature type="region of interest" description="Disordered" evidence="5">
    <location>
        <begin position="773"/>
        <end position="856"/>
    </location>
</feature>
<keyword evidence="4 6" id="KW-0472">Membrane</keyword>
<organism evidence="8">
    <name type="scientific">Timema monikensis</name>
    <dbReference type="NCBI Taxonomy" id="170555"/>
    <lineage>
        <taxon>Eukaryota</taxon>
        <taxon>Metazoa</taxon>
        <taxon>Ecdysozoa</taxon>
        <taxon>Arthropoda</taxon>
        <taxon>Hexapoda</taxon>
        <taxon>Insecta</taxon>
        <taxon>Pterygota</taxon>
        <taxon>Neoptera</taxon>
        <taxon>Polyneoptera</taxon>
        <taxon>Phasmatodea</taxon>
        <taxon>Timematodea</taxon>
        <taxon>Timematoidea</taxon>
        <taxon>Timematidae</taxon>
        <taxon>Timema</taxon>
    </lineage>
</organism>
<feature type="compositionally biased region" description="Low complexity" evidence="5">
    <location>
        <begin position="837"/>
        <end position="856"/>
    </location>
</feature>
<reference evidence="8" key="1">
    <citation type="submission" date="2020-11" db="EMBL/GenBank/DDBJ databases">
        <authorList>
            <person name="Tran Van P."/>
        </authorList>
    </citation>
    <scope>NUCLEOTIDE SEQUENCE</scope>
</reference>
<feature type="region of interest" description="Disordered" evidence="5">
    <location>
        <begin position="523"/>
        <end position="542"/>
    </location>
</feature>
<feature type="compositionally biased region" description="Polar residues" evidence="5">
    <location>
        <begin position="397"/>
        <end position="410"/>
    </location>
</feature>
<dbReference type="GO" id="GO:0071944">
    <property type="term" value="C:cell periphery"/>
    <property type="evidence" value="ECO:0007669"/>
    <property type="project" value="UniProtKB-ARBA"/>
</dbReference>
<evidence type="ECO:0000256" key="6">
    <source>
        <dbReference type="SAM" id="Phobius"/>
    </source>
</evidence>
<dbReference type="PANTHER" id="PTHR15549">
    <property type="entry name" value="PAIRED IMMUNOGLOBULIN-LIKE TYPE 2 RECEPTOR"/>
    <property type="match status" value="1"/>
</dbReference>
<feature type="compositionally biased region" description="Basic and acidic residues" evidence="5">
    <location>
        <begin position="296"/>
        <end position="308"/>
    </location>
</feature>
<evidence type="ECO:0000256" key="4">
    <source>
        <dbReference type="ARBA" id="ARBA00023136"/>
    </source>
</evidence>
<comment type="subcellular location">
    <subcellularLocation>
        <location evidence="1">Membrane</location>
        <topology evidence="1">Single-pass membrane protein</topology>
    </subcellularLocation>
</comment>
<keyword evidence="3 6" id="KW-1133">Transmembrane helix</keyword>
<feature type="region of interest" description="Disordered" evidence="5">
    <location>
        <begin position="1037"/>
        <end position="1056"/>
    </location>
</feature>
<feature type="domain" description="SEA" evidence="7">
    <location>
        <begin position="1314"/>
        <end position="1434"/>
    </location>
</feature>
<feature type="compositionally biased region" description="Acidic residues" evidence="5">
    <location>
        <begin position="792"/>
        <end position="806"/>
    </location>
</feature>